<gene>
    <name evidence="5" type="ORF">SAMN04488542_12635</name>
</gene>
<dbReference type="GO" id="GO:0046872">
    <property type="term" value="F:metal ion binding"/>
    <property type="evidence" value="ECO:0007669"/>
    <property type="project" value="UniProtKB-KW"/>
</dbReference>
<proteinExistence type="predicted"/>
<dbReference type="InterPro" id="IPR029039">
    <property type="entry name" value="Flavoprotein-like_sf"/>
</dbReference>
<dbReference type="Gene3D" id="3.40.50.360">
    <property type="match status" value="1"/>
</dbReference>
<dbReference type="PROSITE" id="PS00198">
    <property type="entry name" value="4FE4S_FER_1"/>
    <property type="match status" value="1"/>
</dbReference>
<evidence type="ECO:0000313" key="6">
    <source>
        <dbReference type="Proteomes" id="UP000198972"/>
    </source>
</evidence>
<evidence type="ECO:0000256" key="2">
    <source>
        <dbReference type="ARBA" id="ARBA00023004"/>
    </source>
</evidence>
<accession>A0A1G7RJQ9</accession>
<dbReference type="SUPFAM" id="SSF54862">
    <property type="entry name" value="4Fe-4S ferredoxins"/>
    <property type="match status" value="1"/>
</dbReference>
<keyword evidence="3" id="KW-0411">Iron-sulfur</keyword>
<keyword evidence="2" id="KW-0408">Iron</keyword>
<dbReference type="Gene3D" id="3.30.70.20">
    <property type="match status" value="1"/>
</dbReference>
<reference evidence="5 6" key="1">
    <citation type="submission" date="2016-10" db="EMBL/GenBank/DDBJ databases">
        <authorList>
            <person name="de Groot N.N."/>
        </authorList>
    </citation>
    <scope>NUCLEOTIDE SEQUENCE [LARGE SCALE GENOMIC DNA]</scope>
    <source>
        <strain evidence="5 6">DSM 28129</strain>
    </source>
</reference>
<evidence type="ECO:0000256" key="3">
    <source>
        <dbReference type="ARBA" id="ARBA00023014"/>
    </source>
</evidence>
<dbReference type="STRING" id="670482.SAMN04488542_12635"/>
<dbReference type="AlphaFoldDB" id="A0A1G7RJQ9"/>
<dbReference type="NCBIfam" id="NF038196">
    <property type="entry name" value="ferrodoxin_EFR1"/>
    <property type="match status" value="1"/>
</dbReference>
<dbReference type="Proteomes" id="UP000198972">
    <property type="component" value="Unassembled WGS sequence"/>
</dbReference>
<evidence type="ECO:0000259" key="4">
    <source>
        <dbReference type="PROSITE" id="PS51379"/>
    </source>
</evidence>
<dbReference type="InterPro" id="IPR017896">
    <property type="entry name" value="4Fe4S_Fe-S-bd"/>
</dbReference>
<dbReference type="SUPFAM" id="SSF52218">
    <property type="entry name" value="Flavoproteins"/>
    <property type="match status" value="1"/>
</dbReference>
<keyword evidence="6" id="KW-1185">Reference proteome</keyword>
<feature type="domain" description="4Fe-4S ferredoxin-type" evidence="4">
    <location>
        <begin position="185"/>
        <end position="215"/>
    </location>
</feature>
<dbReference type="RefSeq" id="WP_091234286.1">
    <property type="nucleotide sequence ID" value="NZ_FNBG01000026.1"/>
</dbReference>
<feature type="domain" description="4Fe-4S ferredoxin-type" evidence="4">
    <location>
        <begin position="220"/>
        <end position="242"/>
    </location>
</feature>
<dbReference type="PROSITE" id="PS51379">
    <property type="entry name" value="4FE4S_FER_2"/>
    <property type="match status" value="2"/>
</dbReference>
<keyword evidence="1" id="KW-0479">Metal-binding</keyword>
<evidence type="ECO:0000256" key="1">
    <source>
        <dbReference type="ARBA" id="ARBA00022723"/>
    </source>
</evidence>
<dbReference type="OrthoDB" id="9804603at2"/>
<protein>
    <recommendedName>
        <fullName evidence="4">4Fe-4S ferredoxin-type domain-containing protein</fullName>
    </recommendedName>
</protein>
<dbReference type="InterPro" id="IPR047964">
    <property type="entry name" value="EFR1-like"/>
</dbReference>
<dbReference type="InterPro" id="IPR017900">
    <property type="entry name" value="4Fe4S_Fe_S_CS"/>
</dbReference>
<organism evidence="5 6">
    <name type="scientific">Fontibacillus panacisegetis</name>
    <dbReference type="NCBI Taxonomy" id="670482"/>
    <lineage>
        <taxon>Bacteria</taxon>
        <taxon>Bacillati</taxon>
        <taxon>Bacillota</taxon>
        <taxon>Bacilli</taxon>
        <taxon>Bacillales</taxon>
        <taxon>Paenibacillaceae</taxon>
        <taxon>Fontibacillus</taxon>
    </lineage>
</organism>
<dbReference type="GO" id="GO:0051536">
    <property type="term" value="F:iron-sulfur cluster binding"/>
    <property type="evidence" value="ECO:0007669"/>
    <property type="project" value="UniProtKB-KW"/>
</dbReference>
<name>A0A1G7RJQ9_9BACL</name>
<sequence length="262" mass="29577">MIFYFSGTGNSLYAAKMIALHTGEKLISIAEAENRAEESHEYCLRDDEIAGFVHPVYAWGPPTIVLEFIEKLQLNNYRGNYVFSIVTCGGSIGNTMKVMQNRLTKKDILLNSGFSIPMPNNYIMMGDVDSKEVEHKKLTASDETLKYINHAIDQRVNGEFKVEKGPLPWLLTGIINPLFNKNAIDTTKFQADHRCTGCGTCEKVCNLNNIKVDEKPQWGQRCSQCLACVHYCPMKAIQYGKETEKKGRYTNPKIAISEMFRG</sequence>
<dbReference type="EMBL" id="FNBG01000026">
    <property type="protein sequence ID" value="SDG10967.1"/>
    <property type="molecule type" value="Genomic_DNA"/>
</dbReference>
<evidence type="ECO:0000313" key="5">
    <source>
        <dbReference type="EMBL" id="SDG10967.1"/>
    </source>
</evidence>